<dbReference type="RefSeq" id="WP_053967291.1">
    <property type="nucleotide sequence ID" value="NZ_JAWJXX010000016.1"/>
</dbReference>
<sequence length="224" mass="25271">MMKTKTLFSTVAIVLLIMSAGCSGLTGGSGPAEQTSTPEATPTATPEATPTATATAEATPEATETPTPEPVVTESDSDEPTKAEKFEKFDENLRDMYRLSNRSKYLKGTRAFPENDTYHLTVEMRDTTNRTKTVKDRRDPLIKYYVIVEGYNENGNIYPERDHTYVPDTFNITFVTEDGEVFQTYYVKYTWAWKYSTGDWSMRVLLGKYGSTVEDGPGYHDKWK</sequence>
<dbReference type="EMBL" id="LIUF01000002">
    <property type="protein sequence ID" value="KOX93600.1"/>
    <property type="molecule type" value="Genomic_DNA"/>
</dbReference>
<feature type="region of interest" description="Disordered" evidence="1">
    <location>
        <begin position="25"/>
        <end position="82"/>
    </location>
</feature>
<protein>
    <submittedName>
        <fullName evidence="2">Uncharacterized protein</fullName>
    </submittedName>
</protein>
<organism evidence="2 3">
    <name type="scientific">Haloarcula rubripromontorii</name>
    <dbReference type="NCBI Taxonomy" id="1705562"/>
    <lineage>
        <taxon>Archaea</taxon>
        <taxon>Methanobacteriati</taxon>
        <taxon>Methanobacteriota</taxon>
        <taxon>Stenosarchaea group</taxon>
        <taxon>Halobacteria</taxon>
        <taxon>Halobacteriales</taxon>
        <taxon>Haloarculaceae</taxon>
        <taxon>Haloarcula</taxon>
    </lineage>
</organism>
<evidence type="ECO:0000313" key="3">
    <source>
        <dbReference type="Proteomes" id="UP000037729"/>
    </source>
</evidence>
<dbReference type="STRING" id="1705562.AMS69_06640"/>
<dbReference type="PATRIC" id="fig|1705562.3.peg.2388"/>
<reference evidence="2 3" key="1">
    <citation type="submission" date="2015-08" db="EMBL/GenBank/DDBJ databases">
        <title>Genomes of Isolates from Cabo Rojo, PR.</title>
        <authorList>
            <person name="Sanchez-Nieves R.L."/>
            <person name="Montalvo-Rodriguez R."/>
        </authorList>
    </citation>
    <scope>NUCLEOTIDE SEQUENCE [LARGE SCALE GENOMIC DNA]</scope>
    <source>
        <strain evidence="2 3">SL3</strain>
    </source>
</reference>
<evidence type="ECO:0000256" key="1">
    <source>
        <dbReference type="SAM" id="MobiDB-lite"/>
    </source>
</evidence>
<dbReference type="OrthoDB" id="232023at2157"/>
<gene>
    <name evidence="2" type="ORF">AMS69_06640</name>
</gene>
<dbReference type="PROSITE" id="PS51257">
    <property type="entry name" value="PROKAR_LIPOPROTEIN"/>
    <property type="match status" value="1"/>
</dbReference>
<name>A0A0N0BP94_9EURY</name>
<keyword evidence="3" id="KW-1185">Reference proteome</keyword>
<proteinExistence type="predicted"/>
<dbReference type="AlphaFoldDB" id="A0A0N0BP94"/>
<dbReference type="Proteomes" id="UP000037729">
    <property type="component" value="Unassembled WGS sequence"/>
</dbReference>
<feature type="compositionally biased region" description="Low complexity" evidence="1">
    <location>
        <begin position="31"/>
        <end position="66"/>
    </location>
</feature>
<evidence type="ECO:0000313" key="2">
    <source>
        <dbReference type="EMBL" id="KOX93600.1"/>
    </source>
</evidence>
<comment type="caution">
    <text evidence="2">The sequence shown here is derived from an EMBL/GenBank/DDBJ whole genome shotgun (WGS) entry which is preliminary data.</text>
</comment>
<accession>A0A0N0BP94</accession>